<protein>
    <recommendedName>
        <fullName evidence="1">GST C-terminal domain-containing protein</fullName>
    </recommendedName>
</protein>
<dbReference type="SUPFAM" id="SSF47616">
    <property type="entry name" value="GST C-terminal domain-like"/>
    <property type="match status" value="1"/>
</dbReference>
<gene>
    <name evidence="2" type="primary">PLESTBF000853</name>
    <name evidence="2" type="ORF">PLESTB_001703300</name>
</gene>
<dbReference type="InterPro" id="IPR004046">
    <property type="entry name" value="GST_C"/>
</dbReference>
<dbReference type="Proteomes" id="UP001165080">
    <property type="component" value="Unassembled WGS sequence"/>
</dbReference>
<sequence>MPLEERIKARQEIIAGKGKDKLEQMSKMLGALDGGFVAGPKLSFADLSIFSALSSVVSGMYDGVPANLLEQYPALKAFRNKVANEPGVKAFYEKNGEGLRASFKPDA</sequence>
<comment type="caution">
    <text evidence="2">The sequence shown here is derived from an EMBL/GenBank/DDBJ whole genome shotgun (WGS) entry which is preliminary data.</text>
</comment>
<accession>A0A9W6F961</accession>
<dbReference type="EMBL" id="BRXU01000040">
    <property type="protein sequence ID" value="GLC60989.1"/>
    <property type="molecule type" value="Genomic_DNA"/>
</dbReference>
<evidence type="ECO:0000259" key="1">
    <source>
        <dbReference type="PROSITE" id="PS50405"/>
    </source>
</evidence>
<feature type="domain" description="GST C-terminal" evidence="1">
    <location>
        <begin position="1"/>
        <end position="107"/>
    </location>
</feature>
<evidence type="ECO:0000313" key="3">
    <source>
        <dbReference type="Proteomes" id="UP001165080"/>
    </source>
</evidence>
<dbReference type="InterPro" id="IPR010987">
    <property type="entry name" value="Glutathione-S-Trfase_C-like"/>
</dbReference>
<dbReference type="Gene3D" id="1.20.1050.10">
    <property type="match status" value="1"/>
</dbReference>
<keyword evidence="3" id="KW-1185">Reference proteome</keyword>
<dbReference type="Pfam" id="PF14497">
    <property type="entry name" value="GST_C_3"/>
    <property type="match status" value="1"/>
</dbReference>
<evidence type="ECO:0000313" key="2">
    <source>
        <dbReference type="EMBL" id="GLC60989.1"/>
    </source>
</evidence>
<dbReference type="AlphaFoldDB" id="A0A9W6F961"/>
<dbReference type="PROSITE" id="PS50405">
    <property type="entry name" value="GST_CTER"/>
    <property type="match status" value="1"/>
</dbReference>
<dbReference type="CDD" id="cd03192">
    <property type="entry name" value="GST_C_Sigma_like"/>
    <property type="match status" value="1"/>
</dbReference>
<organism evidence="2 3">
    <name type="scientific">Pleodorina starrii</name>
    <dbReference type="NCBI Taxonomy" id="330485"/>
    <lineage>
        <taxon>Eukaryota</taxon>
        <taxon>Viridiplantae</taxon>
        <taxon>Chlorophyta</taxon>
        <taxon>core chlorophytes</taxon>
        <taxon>Chlorophyceae</taxon>
        <taxon>CS clade</taxon>
        <taxon>Chlamydomonadales</taxon>
        <taxon>Volvocaceae</taxon>
        <taxon>Pleodorina</taxon>
    </lineage>
</organism>
<dbReference type="InterPro" id="IPR036282">
    <property type="entry name" value="Glutathione-S-Trfase_C_sf"/>
</dbReference>
<name>A0A9W6F961_9CHLO</name>
<proteinExistence type="predicted"/>
<reference evidence="2 3" key="1">
    <citation type="journal article" date="2023" name="Commun. Biol.">
        <title>Reorganization of the ancestral sex-determining regions during the evolution of trioecy in Pleodorina starrii.</title>
        <authorList>
            <person name="Takahashi K."/>
            <person name="Suzuki S."/>
            <person name="Kawai-Toyooka H."/>
            <person name="Yamamoto K."/>
            <person name="Hamaji T."/>
            <person name="Ootsuki R."/>
            <person name="Yamaguchi H."/>
            <person name="Kawachi M."/>
            <person name="Higashiyama T."/>
            <person name="Nozaki H."/>
        </authorList>
    </citation>
    <scope>NUCLEOTIDE SEQUENCE [LARGE SCALE GENOMIC DNA]</scope>
    <source>
        <strain evidence="2 3">NIES-4479</strain>
    </source>
</reference>